<dbReference type="Gene3D" id="3.40.50.10140">
    <property type="entry name" value="Toll/interleukin-1 receptor homology (TIR) domain"/>
    <property type="match status" value="1"/>
</dbReference>
<proteinExistence type="predicted"/>
<keyword evidence="5 6" id="KW-0472">Membrane</keyword>
<evidence type="ECO:0000256" key="3">
    <source>
        <dbReference type="ARBA" id="ARBA00022729"/>
    </source>
</evidence>
<dbReference type="InterPro" id="IPR013783">
    <property type="entry name" value="Ig-like_fold"/>
</dbReference>
<keyword evidence="4 6" id="KW-1133">Transmembrane helix</keyword>
<dbReference type="SMART" id="SM00255">
    <property type="entry name" value="TIR"/>
    <property type="match status" value="1"/>
</dbReference>
<keyword evidence="9" id="KW-1185">Reference proteome</keyword>
<protein>
    <recommendedName>
        <fullName evidence="7">TIR domain-containing protein</fullName>
    </recommendedName>
</protein>
<dbReference type="AlphaFoldDB" id="A0AAU9WRG7"/>
<evidence type="ECO:0000256" key="5">
    <source>
        <dbReference type="ARBA" id="ARBA00023136"/>
    </source>
</evidence>
<reference evidence="8 9" key="1">
    <citation type="submission" date="2022-05" db="EMBL/GenBank/DDBJ databases">
        <authorList>
            <consortium name="Genoscope - CEA"/>
            <person name="William W."/>
        </authorList>
    </citation>
    <scope>NUCLEOTIDE SEQUENCE [LARGE SCALE GENOMIC DNA]</scope>
</reference>
<feature type="domain" description="TIR" evidence="7">
    <location>
        <begin position="133"/>
        <end position="270"/>
    </location>
</feature>
<dbReference type="PANTHER" id="PTHR24365:SF541">
    <property type="entry name" value="PROTEIN TOLL-RELATED"/>
    <property type="match status" value="1"/>
</dbReference>
<dbReference type="EMBL" id="CALNXJ010000019">
    <property type="protein sequence ID" value="CAH3122969.1"/>
    <property type="molecule type" value="Genomic_DNA"/>
</dbReference>
<comment type="subcellular location">
    <subcellularLocation>
        <location evidence="1">Membrane</location>
    </subcellularLocation>
</comment>
<accession>A0AAU9WRG7</accession>
<dbReference type="GO" id="GO:0038023">
    <property type="term" value="F:signaling receptor activity"/>
    <property type="evidence" value="ECO:0007669"/>
    <property type="project" value="TreeGrafter"/>
</dbReference>
<dbReference type="InterPro" id="IPR013151">
    <property type="entry name" value="Immunoglobulin_dom"/>
</dbReference>
<dbReference type="Gene3D" id="2.60.40.10">
    <property type="entry name" value="Immunoglobulins"/>
    <property type="match status" value="1"/>
</dbReference>
<dbReference type="Proteomes" id="UP001159428">
    <property type="component" value="Unassembled WGS sequence"/>
</dbReference>
<evidence type="ECO:0000256" key="1">
    <source>
        <dbReference type="ARBA" id="ARBA00004370"/>
    </source>
</evidence>
<feature type="transmembrane region" description="Helical" evidence="6">
    <location>
        <begin position="102"/>
        <end position="126"/>
    </location>
</feature>
<evidence type="ECO:0000259" key="7">
    <source>
        <dbReference type="PROSITE" id="PS50104"/>
    </source>
</evidence>
<dbReference type="InterPro" id="IPR036179">
    <property type="entry name" value="Ig-like_dom_sf"/>
</dbReference>
<dbReference type="SUPFAM" id="SSF52200">
    <property type="entry name" value="Toll/Interleukin receptor TIR domain"/>
    <property type="match status" value="1"/>
</dbReference>
<dbReference type="PROSITE" id="PS50104">
    <property type="entry name" value="TIR"/>
    <property type="match status" value="1"/>
</dbReference>
<keyword evidence="3" id="KW-0732">Signal</keyword>
<keyword evidence="2 6" id="KW-0812">Transmembrane</keyword>
<dbReference type="PANTHER" id="PTHR24365">
    <property type="entry name" value="TOLL-LIKE RECEPTOR"/>
    <property type="match status" value="1"/>
</dbReference>
<name>A0AAU9WRG7_9CNID</name>
<dbReference type="Pfam" id="PF13676">
    <property type="entry name" value="TIR_2"/>
    <property type="match status" value="1"/>
</dbReference>
<organism evidence="8 9">
    <name type="scientific">Pocillopora meandrina</name>
    <dbReference type="NCBI Taxonomy" id="46732"/>
    <lineage>
        <taxon>Eukaryota</taxon>
        <taxon>Metazoa</taxon>
        <taxon>Cnidaria</taxon>
        <taxon>Anthozoa</taxon>
        <taxon>Hexacorallia</taxon>
        <taxon>Scleractinia</taxon>
        <taxon>Astrocoeniina</taxon>
        <taxon>Pocilloporidae</taxon>
        <taxon>Pocillopora</taxon>
    </lineage>
</organism>
<dbReference type="SUPFAM" id="SSF48726">
    <property type="entry name" value="Immunoglobulin"/>
    <property type="match status" value="1"/>
</dbReference>
<comment type="caution">
    <text evidence="8">The sequence shown here is derived from an EMBL/GenBank/DDBJ whole genome shotgun (WGS) entry which is preliminary data.</text>
</comment>
<dbReference type="InterPro" id="IPR000157">
    <property type="entry name" value="TIR_dom"/>
</dbReference>
<evidence type="ECO:0000256" key="4">
    <source>
        <dbReference type="ARBA" id="ARBA00022989"/>
    </source>
</evidence>
<dbReference type="Pfam" id="PF00047">
    <property type="entry name" value="ig"/>
    <property type="match status" value="1"/>
</dbReference>
<evidence type="ECO:0000313" key="9">
    <source>
        <dbReference type="Proteomes" id="UP001159428"/>
    </source>
</evidence>
<dbReference type="GO" id="GO:0005886">
    <property type="term" value="C:plasma membrane"/>
    <property type="evidence" value="ECO:0007669"/>
    <property type="project" value="TreeGrafter"/>
</dbReference>
<dbReference type="PRINTS" id="PR01537">
    <property type="entry name" value="INTRLKN1R1F"/>
</dbReference>
<evidence type="ECO:0000313" key="8">
    <source>
        <dbReference type="EMBL" id="CAH3122969.1"/>
    </source>
</evidence>
<sequence length="281" mass="32365">MDPYYYKTVRVKNNYGVELNIVNVTEDDFGLYTCFVSNHIGNDFSSAFLIKYVKPTVPVTGHESNCDIHEVILKLLGEKRMHGEYDNFVTYCHSSDQKTHNALVPGIIAACVLITVGILIVICWRLPSNRIKKSLKPSVSLSSNSRDSDWVVKTLIPTLEEKHHLKCCVHYRDFALGVPFRENMVNSVYKSRKTIAVVSKNFFNSNYCGSELDYALHRLMERRDDSLVVIKIDDVDRAKLPKELRKRSYIDLQRSVEKDHWDRKLVKCLTLPSDPPQKQIL</sequence>
<evidence type="ECO:0000256" key="2">
    <source>
        <dbReference type="ARBA" id="ARBA00022692"/>
    </source>
</evidence>
<gene>
    <name evidence="8" type="ORF">PMEA_00009900</name>
</gene>
<dbReference type="InterPro" id="IPR035897">
    <property type="entry name" value="Toll_tir_struct_dom_sf"/>
</dbReference>
<evidence type="ECO:0000256" key="6">
    <source>
        <dbReference type="SAM" id="Phobius"/>
    </source>
</evidence>
<dbReference type="GO" id="GO:0007165">
    <property type="term" value="P:signal transduction"/>
    <property type="evidence" value="ECO:0007669"/>
    <property type="project" value="InterPro"/>
</dbReference>